<dbReference type="InterPro" id="IPR029063">
    <property type="entry name" value="SAM-dependent_MTases_sf"/>
</dbReference>
<dbReference type="Gene3D" id="3.40.50.150">
    <property type="entry name" value="Vaccinia Virus protein VP39"/>
    <property type="match status" value="1"/>
</dbReference>
<dbReference type="PANTHER" id="PTHR43464:SF19">
    <property type="entry name" value="UBIQUINONE BIOSYNTHESIS O-METHYLTRANSFERASE, MITOCHONDRIAL"/>
    <property type="match status" value="1"/>
</dbReference>
<proteinExistence type="predicted"/>
<dbReference type="RefSeq" id="WP_073486075.1">
    <property type="nucleotide sequence ID" value="NZ_FQVN01000006.1"/>
</dbReference>
<keyword evidence="3" id="KW-0949">S-adenosyl-L-methionine</keyword>
<dbReference type="GO" id="GO:0008168">
    <property type="term" value="F:methyltransferase activity"/>
    <property type="evidence" value="ECO:0007669"/>
    <property type="project" value="UniProtKB-KW"/>
</dbReference>
<protein>
    <submittedName>
        <fullName evidence="5">Ubiquinone/menaquinone biosynthesis C-methylase UbiE</fullName>
    </submittedName>
</protein>
<dbReference type="GO" id="GO:0032259">
    <property type="term" value="P:methylation"/>
    <property type="evidence" value="ECO:0007669"/>
    <property type="project" value="UniProtKB-KW"/>
</dbReference>
<feature type="domain" description="Methyltransferase" evidence="4">
    <location>
        <begin position="51"/>
        <end position="141"/>
    </location>
</feature>
<dbReference type="CDD" id="cd02440">
    <property type="entry name" value="AdoMet_MTases"/>
    <property type="match status" value="1"/>
</dbReference>
<evidence type="ECO:0000259" key="4">
    <source>
        <dbReference type="Pfam" id="PF13649"/>
    </source>
</evidence>
<keyword evidence="1 5" id="KW-0489">Methyltransferase</keyword>
<dbReference type="EMBL" id="FQVN01000006">
    <property type="protein sequence ID" value="SHG05112.1"/>
    <property type="molecule type" value="Genomic_DNA"/>
</dbReference>
<evidence type="ECO:0000256" key="2">
    <source>
        <dbReference type="ARBA" id="ARBA00022679"/>
    </source>
</evidence>
<dbReference type="Pfam" id="PF13649">
    <property type="entry name" value="Methyltransf_25"/>
    <property type="match status" value="1"/>
</dbReference>
<dbReference type="SUPFAM" id="SSF53335">
    <property type="entry name" value="S-adenosyl-L-methionine-dependent methyltransferases"/>
    <property type="match status" value="1"/>
</dbReference>
<accession>A0A1M5GNM0</accession>
<gene>
    <name evidence="5" type="ORF">SAMN05444320_106188</name>
</gene>
<sequence>MADEVHPDPDLLRYYGQGAEADRLRSGSGLLELLRTQDLLRRFLPPPPAKVLDLGGATGVHAEWLVTDGYRVDLVDAVPAHVEQAATLPGVRARVGDARALEEADSSYDAVLMLGPLYHLVRREDRLRAWREATRVVRPGGLVAAATVSRFASLHDGFRSGLLTNGDFREMVARDLADGRHRPPPGKPWSWFTNTYFHLPEEAAAEARAVGLESPTVLGVECSAWLLAEEEIDEWLADPDRRGRLLWGLRRIEREPSLLGVSAHLLTLANRSL</sequence>
<reference evidence="5 6" key="1">
    <citation type="submission" date="2016-11" db="EMBL/GenBank/DDBJ databases">
        <authorList>
            <person name="Jaros S."/>
            <person name="Januszkiewicz K."/>
            <person name="Wedrychowicz H."/>
        </authorList>
    </citation>
    <scope>NUCLEOTIDE SEQUENCE [LARGE SCALE GENOMIC DNA]</scope>
    <source>
        <strain evidence="5 6">DSM 44523</strain>
    </source>
</reference>
<keyword evidence="6" id="KW-1185">Reference proteome</keyword>
<dbReference type="OrthoDB" id="9810615at2"/>
<dbReference type="STRING" id="2017.SAMN05444320_106188"/>
<evidence type="ECO:0000256" key="3">
    <source>
        <dbReference type="ARBA" id="ARBA00022691"/>
    </source>
</evidence>
<evidence type="ECO:0000313" key="5">
    <source>
        <dbReference type="EMBL" id="SHG05112.1"/>
    </source>
</evidence>
<name>A0A1M5GNM0_STRHI</name>
<dbReference type="AlphaFoldDB" id="A0A1M5GNM0"/>
<dbReference type="PANTHER" id="PTHR43464">
    <property type="entry name" value="METHYLTRANSFERASE"/>
    <property type="match status" value="1"/>
</dbReference>
<organism evidence="5 6">
    <name type="scientific">Streptoalloteichus hindustanus</name>
    <dbReference type="NCBI Taxonomy" id="2017"/>
    <lineage>
        <taxon>Bacteria</taxon>
        <taxon>Bacillati</taxon>
        <taxon>Actinomycetota</taxon>
        <taxon>Actinomycetes</taxon>
        <taxon>Pseudonocardiales</taxon>
        <taxon>Pseudonocardiaceae</taxon>
        <taxon>Streptoalloteichus</taxon>
    </lineage>
</organism>
<evidence type="ECO:0000313" key="6">
    <source>
        <dbReference type="Proteomes" id="UP000184501"/>
    </source>
</evidence>
<evidence type="ECO:0000256" key="1">
    <source>
        <dbReference type="ARBA" id="ARBA00022603"/>
    </source>
</evidence>
<keyword evidence="2" id="KW-0808">Transferase</keyword>
<dbReference type="Proteomes" id="UP000184501">
    <property type="component" value="Unassembled WGS sequence"/>
</dbReference>
<keyword evidence="5" id="KW-0830">Ubiquinone</keyword>
<dbReference type="InterPro" id="IPR041698">
    <property type="entry name" value="Methyltransf_25"/>
</dbReference>